<reference evidence="3 4" key="2">
    <citation type="journal article" date="2016" name="Front. Microbiol.">
        <title>Genome and transcriptome sequences reveal the specific parasitism of the nematophagous Purpureocillium lilacinum 36-1.</title>
        <authorList>
            <person name="Xie J."/>
            <person name="Li S."/>
            <person name="Mo C."/>
            <person name="Xiao X."/>
            <person name="Peng D."/>
            <person name="Wang G."/>
            <person name="Xiao Y."/>
        </authorList>
    </citation>
    <scope>NUCLEOTIDE SEQUENCE [LARGE SCALE GENOMIC DNA]</scope>
    <source>
        <strain evidence="3 4">36-1</strain>
    </source>
</reference>
<dbReference type="Proteomes" id="UP000245956">
    <property type="component" value="Unassembled WGS sequence"/>
</dbReference>
<feature type="region of interest" description="Disordered" evidence="1">
    <location>
        <begin position="211"/>
        <end position="246"/>
    </location>
</feature>
<proteinExistence type="predicted"/>
<sequence>MLREKVGQKRWEEYYLGLFRTGSQPELRAIVMHVDMRRAQGADRSAAEWELWRATVDAWRRQHGGGNVGGAEASARVLAFTPKMRAMTIQASRRRLMLHLEFRASPSSAGRGAEGLCRREEEPAQLVEAALNADRAADGRGEGEGEDEGEGARPRAMTMLMLLLMAGAGPWRLLRGAGDKNGSILHLVPQTGLQYEPVPANRTISPVINTNTPFQVRVPPSAPRRSQPSGARAPAQTDDRPSKPSKPEVPLLLLLNRILLLPLPILLLHHHRPSVHFRCHLTQRSSSVKLRVRAPAPSTCECVKHQQRSEPPNSICVCAGPLVPFIPPARRSLPEQKPLGPEPQSRASRLAIDRRSAQPLPFPARHQVRLAFPPSFDRPSKQSLNSACGSETTLARSRQ</sequence>
<name>A0A2U3E7K6_PURLI</name>
<reference evidence="3" key="1">
    <citation type="submission" date="2015-05" db="EMBL/GenBank/DDBJ databases">
        <authorList>
            <person name="Wang D.B."/>
            <person name="Wang M."/>
        </authorList>
    </citation>
    <scope>NUCLEOTIDE SEQUENCE</scope>
    <source>
        <strain evidence="3">36-1</strain>
    </source>
</reference>
<evidence type="ECO:0000256" key="1">
    <source>
        <dbReference type="SAM" id="MobiDB-lite"/>
    </source>
</evidence>
<dbReference type="Proteomes" id="UP001287286">
    <property type="component" value="Unassembled WGS sequence"/>
</dbReference>
<comment type="caution">
    <text evidence="3">The sequence shown here is derived from an EMBL/GenBank/DDBJ whole genome shotgun (WGS) entry which is preliminary data.</text>
</comment>
<evidence type="ECO:0000313" key="3">
    <source>
        <dbReference type="EMBL" id="PWI70454.1"/>
    </source>
</evidence>
<dbReference type="EMBL" id="JAWRVI010000019">
    <property type="protein sequence ID" value="KAK4089629.1"/>
    <property type="molecule type" value="Genomic_DNA"/>
</dbReference>
<dbReference type="EMBL" id="LCWV01000009">
    <property type="protein sequence ID" value="PWI70454.1"/>
    <property type="molecule type" value="Genomic_DNA"/>
</dbReference>
<dbReference type="AlphaFoldDB" id="A0A2U3E7K6"/>
<accession>A0A2U3E7K6</accession>
<feature type="region of interest" description="Disordered" evidence="1">
    <location>
        <begin position="372"/>
        <end position="399"/>
    </location>
</feature>
<feature type="region of interest" description="Disordered" evidence="1">
    <location>
        <begin position="133"/>
        <end position="152"/>
    </location>
</feature>
<reference evidence="2" key="3">
    <citation type="submission" date="2023-11" db="EMBL/GenBank/DDBJ databases">
        <authorList>
            <person name="Beijen E."/>
            <person name="Ohm R.A."/>
        </authorList>
    </citation>
    <scope>NUCLEOTIDE SEQUENCE</scope>
    <source>
        <strain evidence="2">CBS 150709</strain>
    </source>
</reference>
<reference evidence="2 5" key="4">
    <citation type="journal article" date="2024" name="Microbiol. Resour. Announc.">
        <title>Genome annotations for the ascomycete fungi Trichoderma harzianum, Trichoderma aggressivum, and Purpureocillium lilacinum.</title>
        <authorList>
            <person name="Beijen E.P.W."/>
            <person name="Ohm R.A."/>
        </authorList>
    </citation>
    <scope>NUCLEOTIDE SEQUENCE [LARGE SCALE GENOMIC DNA]</scope>
    <source>
        <strain evidence="2 5">CBS 150709</strain>
    </source>
</reference>
<evidence type="ECO:0000313" key="5">
    <source>
        <dbReference type="Proteomes" id="UP001287286"/>
    </source>
</evidence>
<evidence type="ECO:0000313" key="2">
    <source>
        <dbReference type="EMBL" id="KAK4089629.1"/>
    </source>
</evidence>
<feature type="compositionally biased region" description="Basic and acidic residues" evidence="1">
    <location>
        <begin position="237"/>
        <end position="246"/>
    </location>
</feature>
<evidence type="ECO:0000313" key="4">
    <source>
        <dbReference type="Proteomes" id="UP000245956"/>
    </source>
</evidence>
<protein>
    <submittedName>
        <fullName evidence="3">Uncharacterized protein</fullName>
    </submittedName>
</protein>
<feature type="compositionally biased region" description="Polar residues" evidence="1">
    <location>
        <begin position="381"/>
        <end position="399"/>
    </location>
</feature>
<keyword evidence="5" id="KW-1185">Reference proteome</keyword>
<gene>
    <name evidence="3" type="ORF">PCL_12853</name>
    <name evidence="2" type="ORF">Purlil1_6198</name>
</gene>
<organism evidence="3 4">
    <name type="scientific">Purpureocillium lilacinum</name>
    <name type="common">Paecilomyces lilacinus</name>
    <dbReference type="NCBI Taxonomy" id="33203"/>
    <lineage>
        <taxon>Eukaryota</taxon>
        <taxon>Fungi</taxon>
        <taxon>Dikarya</taxon>
        <taxon>Ascomycota</taxon>
        <taxon>Pezizomycotina</taxon>
        <taxon>Sordariomycetes</taxon>
        <taxon>Hypocreomycetidae</taxon>
        <taxon>Hypocreales</taxon>
        <taxon>Ophiocordycipitaceae</taxon>
        <taxon>Purpureocillium</taxon>
    </lineage>
</organism>